<protein>
    <submittedName>
        <fullName evidence="1">Uncharacterized protein</fullName>
    </submittedName>
</protein>
<dbReference type="HOGENOM" id="CLU_3183127_0_0_5"/>
<dbReference type="EMBL" id="CP000236">
    <property type="protein sequence ID" value="ABD44994.1"/>
    <property type="molecule type" value="Genomic_DNA"/>
</dbReference>
<accession>Q2GG36</accession>
<sequence>MDNGVINKNSLRQHFFAYSNLWVEFQSILHSITLEKQKNFIMLHNR</sequence>
<gene>
    <name evidence="1" type="ordered locus">ECH_0799</name>
</gene>
<reference evidence="1 2" key="1">
    <citation type="journal article" date="2006" name="PLoS Genet.">
        <title>Comparative genomics of emerging human ehrlichiosis agents.</title>
        <authorList>
            <person name="Dunning Hotopp J.C."/>
            <person name="Lin M."/>
            <person name="Madupu R."/>
            <person name="Crabtree J."/>
            <person name="Angiuoli S.V."/>
            <person name="Eisen J.A."/>
            <person name="Seshadri R."/>
            <person name="Ren Q."/>
            <person name="Wu M."/>
            <person name="Utterback T.R."/>
            <person name="Smith S."/>
            <person name="Lewis M."/>
            <person name="Khouri H."/>
            <person name="Zhang C."/>
            <person name="Niu H."/>
            <person name="Lin Q."/>
            <person name="Ohashi N."/>
            <person name="Zhi N."/>
            <person name="Nelson W."/>
            <person name="Brinkac L.M."/>
            <person name="Dodson R.J."/>
            <person name="Rosovitz M.J."/>
            <person name="Sundaram J."/>
            <person name="Daugherty S.C."/>
            <person name="Davidsen T."/>
            <person name="Durkin A.S."/>
            <person name="Gwinn M."/>
            <person name="Haft D.H."/>
            <person name="Selengut J.D."/>
            <person name="Sullivan S.A."/>
            <person name="Zafar N."/>
            <person name="Zhou L."/>
            <person name="Benahmed F."/>
            <person name="Forberger H."/>
            <person name="Halpin R."/>
            <person name="Mulligan S."/>
            <person name="Robinson J."/>
            <person name="White O."/>
            <person name="Rikihisa Y."/>
            <person name="Tettelin H."/>
        </authorList>
    </citation>
    <scope>NUCLEOTIDE SEQUENCE [LARGE SCALE GENOMIC DNA]</scope>
    <source>
        <strain evidence="2">ATCC CRL-10679 / Arkansas</strain>
    </source>
</reference>
<dbReference type="AlphaFoldDB" id="Q2GG36"/>
<evidence type="ECO:0000313" key="1">
    <source>
        <dbReference type="EMBL" id="ABD44994.1"/>
    </source>
</evidence>
<dbReference type="eggNOG" id="COG0237">
    <property type="taxonomic scope" value="Bacteria"/>
</dbReference>
<proteinExistence type="predicted"/>
<evidence type="ECO:0000313" key="2">
    <source>
        <dbReference type="Proteomes" id="UP000008320"/>
    </source>
</evidence>
<name>Q2GG36_EHRCR</name>
<organism evidence="1 2">
    <name type="scientific">Ehrlichia chaffeensis (strain ATCC CRL-10679 / Arkansas)</name>
    <dbReference type="NCBI Taxonomy" id="205920"/>
    <lineage>
        <taxon>Bacteria</taxon>
        <taxon>Pseudomonadati</taxon>
        <taxon>Pseudomonadota</taxon>
        <taxon>Alphaproteobacteria</taxon>
        <taxon>Rickettsiales</taxon>
        <taxon>Anaplasmataceae</taxon>
        <taxon>Ehrlichia</taxon>
    </lineage>
</organism>
<dbReference type="STRING" id="205920.ECH_0799"/>
<keyword evidence="2" id="KW-1185">Reference proteome</keyword>
<dbReference type="Proteomes" id="UP000008320">
    <property type="component" value="Chromosome"/>
</dbReference>
<dbReference type="KEGG" id="ech:ECH_0799"/>